<dbReference type="Pfam" id="PF13638">
    <property type="entry name" value="PIN_4"/>
    <property type="match status" value="1"/>
</dbReference>
<evidence type="ECO:0000259" key="1">
    <source>
        <dbReference type="Pfam" id="PF13638"/>
    </source>
</evidence>
<dbReference type="OrthoDB" id="2017974at2759"/>
<dbReference type="AlphaFoldDB" id="A0A8S3WZ94"/>
<proteinExistence type="predicted"/>
<protein>
    <submittedName>
        <fullName evidence="2">(apollo) hypothetical protein</fullName>
    </submittedName>
</protein>
<accession>A0A8S3WZ94</accession>
<dbReference type="Proteomes" id="UP000691718">
    <property type="component" value="Unassembled WGS sequence"/>
</dbReference>
<dbReference type="InterPro" id="IPR002716">
    <property type="entry name" value="PIN_dom"/>
</dbReference>
<organism evidence="2 3">
    <name type="scientific">Parnassius apollo</name>
    <name type="common">Apollo butterfly</name>
    <name type="synonym">Papilio apollo</name>
    <dbReference type="NCBI Taxonomy" id="110799"/>
    <lineage>
        <taxon>Eukaryota</taxon>
        <taxon>Metazoa</taxon>
        <taxon>Ecdysozoa</taxon>
        <taxon>Arthropoda</taxon>
        <taxon>Hexapoda</taxon>
        <taxon>Insecta</taxon>
        <taxon>Pterygota</taxon>
        <taxon>Neoptera</taxon>
        <taxon>Endopterygota</taxon>
        <taxon>Lepidoptera</taxon>
        <taxon>Glossata</taxon>
        <taxon>Ditrysia</taxon>
        <taxon>Papilionoidea</taxon>
        <taxon>Papilionidae</taxon>
        <taxon>Parnassiinae</taxon>
        <taxon>Parnassini</taxon>
        <taxon>Parnassius</taxon>
        <taxon>Parnassius</taxon>
    </lineage>
</organism>
<dbReference type="EMBL" id="CAJQZP010000851">
    <property type="protein sequence ID" value="CAG4989658.1"/>
    <property type="molecule type" value="Genomic_DNA"/>
</dbReference>
<name>A0A8S3WZ94_PARAO</name>
<sequence length="163" mass="17002">MSFACGGGAVVAELEGLRRSARAGVAAGAARDWLAAARGVRLATARGSLLASRAFTAERDRPRACNDDRVLATALALHANLANPADTRADNQDESGESSKCVRQVCEVVLLTDDRNLRVKALAAELPTRDLPSFVQWAGISCDETASTESQPSAGCNSTSGDN</sequence>
<reference evidence="2" key="1">
    <citation type="submission" date="2021-04" db="EMBL/GenBank/DDBJ databases">
        <authorList>
            <person name="Tunstrom K."/>
        </authorList>
    </citation>
    <scope>NUCLEOTIDE SEQUENCE</scope>
</reference>
<keyword evidence="3" id="KW-1185">Reference proteome</keyword>
<gene>
    <name evidence="2" type="ORF">PAPOLLO_LOCUS11856</name>
</gene>
<feature type="domain" description="PIN" evidence="1">
    <location>
        <begin position="9"/>
        <end position="130"/>
    </location>
</feature>
<comment type="caution">
    <text evidence="2">The sequence shown here is derived from an EMBL/GenBank/DDBJ whole genome shotgun (WGS) entry which is preliminary data.</text>
</comment>
<evidence type="ECO:0000313" key="3">
    <source>
        <dbReference type="Proteomes" id="UP000691718"/>
    </source>
</evidence>
<evidence type="ECO:0000313" key="2">
    <source>
        <dbReference type="EMBL" id="CAG4989658.1"/>
    </source>
</evidence>